<dbReference type="Proteomes" id="UP001140087">
    <property type="component" value="Unassembled WGS sequence"/>
</dbReference>
<comment type="caution">
    <text evidence="1">The sequence shown here is derived from an EMBL/GenBank/DDBJ whole genome shotgun (WGS) entry which is preliminary data.</text>
</comment>
<gene>
    <name evidence="1" type="ORF">H4R21_002336</name>
</gene>
<protein>
    <submittedName>
        <fullName evidence="1">Uncharacterized protein</fullName>
    </submittedName>
</protein>
<sequence>MDLSVRELYGGAVTMALPAGMVDVSDFREVPSHQEVFTDDHDCSVIVEVLEAVEEQKHDALRYHFGQVADLNDAESAQQSRVEDMRLDAAGEAYVLVGQQDVAKFNEEAANRVCVLMALLRVPDHGADVLVTMNCPLAIDPKSSSSRSVPAGELQTNVDVLFARFKEMVRTLRIVDTGLFG</sequence>
<keyword evidence="2" id="KW-1185">Reference proteome</keyword>
<organism evidence="1 2">
    <name type="scientific">Coemansia helicoidea</name>
    <dbReference type="NCBI Taxonomy" id="1286919"/>
    <lineage>
        <taxon>Eukaryota</taxon>
        <taxon>Fungi</taxon>
        <taxon>Fungi incertae sedis</taxon>
        <taxon>Zoopagomycota</taxon>
        <taxon>Kickxellomycotina</taxon>
        <taxon>Kickxellomycetes</taxon>
        <taxon>Kickxellales</taxon>
        <taxon>Kickxellaceae</taxon>
        <taxon>Coemansia</taxon>
    </lineage>
</organism>
<name>A0ACC1L6Y1_9FUNG</name>
<reference evidence="1" key="1">
    <citation type="submission" date="2022-07" db="EMBL/GenBank/DDBJ databases">
        <title>Phylogenomic reconstructions and comparative analyses of Kickxellomycotina fungi.</title>
        <authorList>
            <person name="Reynolds N.K."/>
            <person name="Stajich J.E."/>
            <person name="Barry K."/>
            <person name="Grigoriev I.V."/>
            <person name="Crous P."/>
            <person name="Smith M.E."/>
        </authorList>
    </citation>
    <scope>NUCLEOTIDE SEQUENCE</scope>
    <source>
        <strain evidence="1">BCRC 34780</strain>
    </source>
</reference>
<proteinExistence type="predicted"/>
<evidence type="ECO:0000313" key="1">
    <source>
        <dbReference type="EMBL" id="KAJ2802652.1"/>
    </source>
</evidence>
<evidence type="ECO:0000313" key="2">
    <source>
        <dbReference type="Proteomes" id="UP001140087"/>
    </source>
</evidence>
<dbReference type="EMBL" id="JANBUN010000585">
    <property type="protein sequence ID" value="KAJ2802652.1"/>
    <property type="molecule type" value="Genomic_DNA"/>
</dbReference>
<accession>A0ACC1L6Y1</accession>